<dbReference type="InterPro" id="IPR013653">
    <property type="entry name" value="GCN5-like_dom"/>
</dbReference>
<dbReference type="Pfam" id="PF08445">
    <property type="entry name" value="FR47"/>
    <property type="match status" value="1"/>
</dbReference>
<protein>
    <recommendedName>
        <fullName evidence="1">N-acetyltransferase domain-containing protein</fullName>
    </recommendedName>
</protein>
<organism evidence="2 3">
    <name type="scientific">Serendipita indica (strain DSM 11827)</name>
    <name type="common">Root endophyte fungus</name>
    <name type="synonym">Piriformospora indica</name>
    <dbReference type="NCBI Taxonomy" id="1109443"/>
    <lineage>
        <taxon>Eukaryota</taxon>
        <taxon>Fungi</taxon>
        <taxon>Dikarya</taxon>
        <taxon>Basidiomycota</taxon>
        <taxon>Agaricomycotina</taxon>
        <taxon>Agaricomycetes</taxon>
        <taxon>Sebacinales</taxon>
        <taxon>Serendipitaceae</taxon>
        <taxon>Serendipita</taxon>
    </lineage>
</organism>
<comment type="caution">
    <text evidence="2">The sequence shown here is derived from an EMBL/GenBank/DDBJ whole genome shotgun (WGS) entry which is preliminary data.</text>
</comment>
<evidence type="ECO:0000313" key="2">
    <source>
        <dbReference type="EMBL" id="CCA67187.1"/>
    </source>
</evidence>
<reference evidence="2 3" key="1">
    <citation type="journal article" date="2011" name="PLoS Pathog.">
        <title>Endophytic Life Strategies Decoded by Genome and Transcriptome Analyses of the Mutualistic Root Symbiont Piriformospora indica.</title>
        <authorList>
            <person name="Zuccaro A."/>
            <person name="Lahrmann U."/>
            <person name="Guldener U."/>
            <person name="Langen G."/>
            <person name="Pfiffi S."/>
            <person name="Biedenkopf D."/>
            <person name="Wong P."/>
            <person name="Samans B."/>
            <person name="Grimm C."/>
            <person name="Basiewicz M."/>
            <person name="Murat C."/>
            <person name="Martin F."/>
            <person name="Kogel K.H."/>
        </authorList>
    </citation>
    <scope>NUCLEOTIDE SEQUENCE [LARGE SCALE GENOMIC DNA]</scope>
    <source>
        <strain evidence="2 3">DSM 11827</strain>
    </source>
</reference>
<keyword evidence="3" id="KW-1185">Reference proteome</keyword>
<dbReference type="Gene3D" id="3.40.630.30">
    <property type="match status" value="1"/>
</dbReference>
<name>G4T746_SERID</name>
<proteinExistence type="predicted"/>
<evidence type="ECO:0000313" key="3">
    <source>
        <dbReference type="Proteomes" id="UP000007148"/>
    </source>
</evidence>
<dbReference type="Proteomes" id="UP000007148">
    <property type="component" value="Unassembled WGS sequence"/>
</dbReference>
<dbReference type="GO" id="GO:0016747">
    <property type="term" value="F:acyltransferase activity, transferring groups other than amino-acyl groups"/>
    <property type="evidence" value="ECO:0007669"/>
    <property type="project" value="InterPro"/>
</dbReference>
<evidence type="ECO:0000259" key="1">
    <source>
        <dbReference type="PROSITE" id="PS51186"/>
    </source>
</evidence>
<dbReference type="OrthoDB" id="5372118at2759"/>
<gene>
    <name evidence="2" type="ORF">PIIN_01019</name>
</gene>
<feature type="domain" description="N-acetyltransferase" evidence="1">
    <location>
        <begin position="259"/>
        <end position="412"/>
    </location>
</feature>
<sequence>MSAIVNRVRNLLGCCSETVVTEIVQPAVMGDLEQSPTVPKLPYLSVQEHRTSSSILGAAGPWMFANEESATFLLPPLETASDLLAANLATSRALRKSPCLWLSCWSLWPAETAQQGAAGMPEEAGIHKTALDVALAPQLDIVAMIDQGRPAATPVFLFVPKTAPISSTDTLHARVRGLVERLANLVPFDSVPSVFGPSTVSMTFSRMWEEVTGMKQRPEPSRTMQLVHCRPRPPSSSLSAVNKGAQEGISGGAKVRSLLRIRVASLEDVKELAELLHIMTNATPNPVTIDAEAFASHLITSSCVHLLEVLEEHISSSYWRVVSVCEIARHGRRSARVGRIYTLADVRRQGYATYLLKSILDSLFQTGTTSVFAYLPVGEARAESLFLRTGFHYSEQEEFVEWAFEHAGPTFW</sequence>
<dbReference type="CDD" id="cd04301">
    <property type="entry name" value="NAT_SF"/>
    <property type="match status" value="1"/>
</dbReference>
<dbReference type="PROSITE" id="PS51186">
    <property type="entry name" value="GNAT"/>
    <property type="match status" value="1"/>
</dbReference>
<dbReference type="InParanoid" id="G4T746"/>
<dbReference type="InterPro" id="IPR016181">
    <property type="entry name" value="Acyl_CoA_acyltransferase"/>
</dbReference>
<dbReference type="SUPFAM" id="SSF55729">
    <property type="entry name" value="Acyl-CoA N-acyltransferases (Nat)"/>
    <property type="match status" value="1"/>
</dbReference>
<dbReference type="HOGENOM" id="CLU_667498_0_0_1"/>
<dbReference type="EMBL" id="CAFZ01000010">
    <property type="protein sequence ID" value="CCA67187.1"/>
    <property type="molecule type" value="Genomic_DNA"/>
</dbReference>
<dbReference type="InterPro" id="IPR000182">
    <property type="entry name" value="GNAT_dom"/>
</dbReference>
<dbReference type="AlphaFoldDB" id="G4T746"/>
<accession>G4T746</accession>